<comment type="caution">
    <text evidence="1">The sequence shown here is derived from an EMBL/GenBank/DDBJ whole genome shotgun (WGS) entry which is preliminary data.</text>
</comment>
<keyword evidence="2" id="KW-1185">Reference proteome</keyword>
<proteinExistence type="predicted"/>
<sequence>MSHVHNVANQSNEYQQAGMSDKMIWLFTPLMNNAFADTEELWNQEDTDLDETQRVEEELEYLNSWERMLEII</sequence>
<dbReference type="Proteomes" id="UP000094578">
    <property type="component" value="Unassembled WGS sequence"/>
</dbReference>
<protein>
    <submittedName>
        <fullName evidence="1">Uncharacterized protein</fullName>
    </submittedName>
</protein>
<evidence type="ECO:0000313" key="2">
    <source>
        <dbReference type="Proteomes" id="UP000094578"/>
    </source>
</evidence>
<accession>A0A1E3L2H7</accession>
<organism evidence="1 2">
    <name type="scientific">Paenibacillus nuruki</name>
    <dbReference type="NCBI Taxonomy" id="1886670"/>
    <lineage>
        <taxon>Bacteria</taxon>
        <taxon>Bacillati</taxon>
        <taxon>Bacillota</taxon>
        <taxon>Bacilli</taxon>
        <taxon>Bacillales</taxon>
        <taxon>Paenibacillaceae</taxon>
        <taxon>Paenibacillus</taxon>
    </lineage>
</organism>
<reference evidence="1 2" key="1">
    <citation type="submission" date="2016-08" db="EMBL/GenBank/DDBJ databases">
        <title>Genome sequencing of Paenibacillus sp. TI45-13ar, isolated from Korean traditional nuruk.</title>
        <authorList>
            <person name="Kim S.-J."/>
        </authorList>
    </citation>
    <scope>NUCLEOTIDE SEQUENCE [LARGE SCALE GENOMIC DNA]</scope>
    <source>
        <strain evidence="1 2">TI45-13ar</strain>
    </source>
</reference>
<dbReference type="RefSeq" id="WP_069328797.1">
    <property type="nucleotide sequence ID" value="NZ_MDER01000065.1"/>
</dbReference>
<dbReference type="EMBL" id="MDER01000065">
    <property type="protein sequence ID" value="ODP27170.1"/>
    <property type="molecule type" value="Genomic_DNA"/>
</dbReference>
<gene>
    <name evidence="1" type="ORF">PTI45_03407</name>
</gene>
<dbReference type="AlphaFoldDB" id="A0A1E3L2H7"/>
<name>A0A1E3L2H7_9BACL</name>
<evidence type="ECO:0000313" key="1">
    <source>
        <dbReference type="EMBL" id="ODP27170.1"/>
    </source>
</evidence>